<keyword evidence="5" id="KW-0963">Cytoplasm</keyword>
<dbReference type="InterPro" id="IPR033705">
    <property type="entry name" value="Anticodon_Ia_Val"/>
</dbReference>
<dbReference type="SUPFAM" id="SSF47323">
    <property type="entry name" value="Anticodon-binding domain of a subclass of class I aminoacyl-tRNA synthetases"/>
    <property type="match status" value="1"/>
</dbReference>
<dbReference type="FunFam" id="3.90.740.10:FF:000005">
    <property type="entry name" value="Valine--tRNA ligase, mitochondrial"/>
    <property type="match status" value="1"/>
</dbReference>
<feature type="domain" description="Methionyl/Valyl/Leucyl/Isoleucyl-tRNA synthetase anticodon-binding" evidence="16">
    <location>
        <begin position="782"/>
        <end position="930"/>
    </location>
</feature>
<dbReference type="GO" id="GO:0005739">
    <property type="term" value="C:mitochondrion"/>
    <property type="evidence" value="ECO:0007669"/>
    <property type="project" value="UniProtKB-SubCell"/>
</dbReference>
<comment type="catalytic activity">
    <reaction evidence="13">
        <text>tRNA(Val) + L-valine + ATP = L-valyl-tRNA(Val) + AMP + diphosphate</text>
        <dbReference type="Rhea" id="RHEA:10704"/>
        <dbReference type="Rhea" id="RHEA-COMP:9672"/>
        <dbReference type="Rhea" id="RHEA-COMP:9708"/>
        <dbReference type="ChEBI" id="CHEBI:30616"/>
        <dbReference type="ChEBI" id="CHEBI:33019"/>
        <dbReference type="ChEBI" id="CHEBI:57762"/>
        <dbReference type="ChEBI" id="CHEBI:78442"/>
        <dbReference type="ChEBI" id="CHEBI:78537"/>
        <dbReference type="ChEBI" id="CHEBI:456215"/>
        <dbReference type="EC" id="6.1.1.9"/>
    </reaction>
</comment>
<keyword evidence="6 14" id="KW-0436">Ligase</keyword>
<keyword evidence="18" id="KW-1185">Reference proteome</keyword>
<dbReference type="GeneID" id="14495020"/>
<dbReference type="GO" id="GO:0004832">
    <property type="term" value="F:valine-tRNA ligase activity"/>
    <property type="evidence" value="ECO:0007669"/>
    <property type="project" value="UniProtKB-EC"/>
</dbReference>
<keyword evidence="8 14" id="KW-0067">ATP-binding</keyword>
<dbReference type="Gene3D" id="1.10.730.10">
    <property type="entry name" value="Isoleucyl-tRNA Synthetase, Domain 1"/>
    <property type="match status" value="1"/>
</dbReference>
<dbReference type="PRINTS" id="PR00986">
    <property type="entry name" value="TRNASYNTHVAL"/>
</dbReference>
<dbReference type="Pfam" id="PF00133">
    <property type="entry name" value="tRNA-synt_1"/>
    <property type="match status" value="1"/>
</dbReference>
<dbReference type="RefSeq" id="XP_004179559.1">
    <property type="nucleotide sequence ID" value="XM_004179511.1"/>
</dbReference>
<dbReference type="Gene3D" id="3.90.740.10">
    <property type="entry name" value="Valyl/Leucyl/Isoleucyl-tRNA synthetase, editing domain"/>
    <property type="match status" value="2"/>
</dbReference>
<evidence type="ECO:0000256" key="13">
    <source>
        <dbReference type="ARBA" id="ARBA00047552"/>
    </source>
</evidence>
<feature type="domain" description="Aminoacyl-tRNA synthetase class Ia" evidence="15">
    <location>
        <begin position="111"/>
        <end position="738"/>
    </location>
</feature>
<dbReference type="InterPro" id="IPR002303">
    <property type="entry name" value="Valyl-tRNA_ligase"/>
</dbReference>
<evidence type="ECO:0000256" key="4">
    <source>
        <dbReference type="ARBA" id="ARBA00013169"/>
    </source>
</evidence>
<evidence type="ECO:0000256" key="2">
    <source>
        <dbReference type="ARBA" id="ARBA00004496"/>
    </source>
</evidence>
<dbReference type="InterPro" id="IPR001412">
    <property type="entry name" value="aa-tRNA-synth_I_CS"/>
</dbReference>
<name>I2H0Y8_HENB6</name>
<dbReference type="InterPro" id="IPR014729">
    <property type="entry name" value="Rossmann-like_a/b/a_fold"/>
</dbReference>
<dbReference type="HOGENOM" id="CLU_001493_0_1_1"/>
<dbReference type="CDD" id="cd07962">
    <property type="entry name" value="Anticodon_Ia_Val"/>
    <property type="match status" value="1"/>
</dbReference>
<evidence type="ECO:0000256" key="7">
    <source>
        <dbReference type="ARBA" id="ARBA00022741"/>
    </source>
</evidence>
<dbReference type="InterPro" id="IPR013155">
    <property type="entry name" value="M/V/L/I-tRNA-synth_anticd-bd"/>
</dbReference>
<dbReference type="NCBIfam" id="NF004349">
    <property type="entry name" value="PRK05729.1"/>
    <property type="match status" value="1"/>
</dbReference>
<protein>
    <recommendedName>
        <fullName evidence="12">Valine--tRNA ligase, mitochondrial</fullName>
        <ecNumber evidence="4">6.1.1.9</ecNumber>
    </recommendedName>
    <alternativeName>
        <fullName evidence="11">Valyl-tRNA synthetase</fullName>
    </alternativeName>
</protein>
<accession>I2H0Y8</accession>
<dbReference type="STRING" id="1071380.I2H0Y8"/>
<evidence type="ECO:0000256" key="3">
    <source>
        <dbReference type="ARBA" id="ARBA00005594"/>
    </source>
</evidence>
<dbReference type="EMBL" id="HE806318">
    <property type="protein sequence ID" value="CCH60040.1"/>
    <property type="molecule type" value="Genomic_DNA"/>
</dbReference>
<dbReference type="AlphaFoldDB" id="I2H0Y8"/>
<dbReference type="Pfam" id="PF08264">
    <property type="entry name" value="Anticodon_1"/>
    <property type="match status" value="1"/>
</dbReference>
<dbReference type="InterPro" id="IPR037118">
    <property type="entry name" value="Val-tRNA_synth_C_sf"/>
</dbReference>
<evidence type="ECO:0000313" key="17">
    <source>
        <dbReference type="EMBL" id="CCH60040.1"/>
    </source>
</evidence>
<dbReference type="Gene3D" id="3.40.50.620">
    <property type="entry name" value="HUPs"/>
    <property type="match status" value="2"/>
</dbReference>
<evidence type="ECO:0000256" key="12">
    <source>
        <dbReference type="ARBA" id="ARBA00040837"/>
    </source>
</evidence>
<evidence type="ECO:0000256" key="1">
    <source>
        <dbReference type="ARBA" id="ARBA00004173"/>
    </source>
</evidence>
<evidence type="ECO:0000256" key="14">
    <source>
        <dbReference type="RuleBase" id="RU363035"/>
    </source>
</evidence>
<dbReference type="Proteomes" id="UP000002866">
    <property type="component" value="Chromosome 3"/>
</dbReference>
<dbReference type="EC" id="6.1.1.9" evidence="4"/>
<evidence type="ECO:0000256" key="9">
    <source>
        <dbReference type="ARBA" id="ARBA00022917"/>
    </source>
</evidence>
<dbReference type="FunFam" id="3.40.50.620:FF:000020">
    <property type="entry name" value="Valine--tRNA ligase, mitochondrial"/>
    <property type="match status" value="1"/>
</dbReference>
<dbReference type="eggNOG" id="KOG0432">
    <property type="taxonomic scope" value="Eukaryota"/>
</dbReference>
<dbReference type="OMA" id="SAWYSFW"/>
<dbReference type="FunFam" id="1.10.730.10:FF:000009">
    <property type="entry name" value="Valine--tRNA ligase, mitochondrial"/>
    <property type="match status" value="1"/>
</dbReference>
<sequence>MTSPRQRQNVILWKNSLNNIAKRNAGFICQTYNKFYGVLRPYSTANTFNSCSSTKYTFTGNKTPFGQNHNAMFCTNNTHNLERKTGDKKQLLDFTHSDAKSYSPKHIEANWYDWWEKSGMFKPQFKSNGTALDEGVFSILTPPPNITGVLHIGHALTLTLEDTLIRYNRMKGKTVLFLPGFDHAGIATQAVVEKRIYAKEQKTRHDFSRDDFVELVRDWSKRHHDIIKGQFKRMGASFDWSREAFTLDEKRSTAVIEAFVRLHDEGIIYRASRMVNWSSNLNTVISDLEVDKKEINGRTLLSIPAYEKKIEFGVLTSFKYPVADSTTNESIIVATTRPETIFGDTAVAVHPNDPRYKHLHGKYVTNPITGKNIPIICDSQSVNIDFGTGAVKITPAHDQNDYLCGKRHHLPSINIFTDDGLLNENCGLDWKGMKRFIAREKVIECLRTNGNLVKQEDHQMILPICSRSGDVIEPLLKPQWWVSQKEMAKMAIEAVKSGQITIFPKTSETLYFQWLENIQDWCISRQLWWGHRCPIYNVIFDDTNFESQLNSNSTWIAGRTYEEALDKAKKKFTGQKFILKQDEDVLDTWFSSSIWPLSTLGWPSETTDLKIFGPLSVLDTGWDILFFWVTRMIMMNLKLHSTIPFKEVYCHSLIRDAQGRKMSKSLGNVIDPIDIIEGCTLEDLTTKLNNSNLDSKEIKIAKLGQAKSFPKGIPECGVDALRFTLCINSTGARDVNLDITKVETHRKFCNKIYQANKFCLTKLGNDFIPKEIDSLECLSLLEKWILHQLNEYSQKINTQLEKRDFSGAATSIYEFWYVICDTYIEKLKYVMMTNNEKYVETSKQILYVVFESTLRLTHPIMPFVTEELWQRFAKSTLESNINESIVTSRYPSFNENYYCPIEAKTYDTVLKIEKEVRSIFEIYNLHSNKKLWIQSNNVNVTDYLNEEINSVCSSLRITKDDLKINLTDGLVPPGCVSRTVDSDTTVYVLIKGQIDMNAQLLILNKRLTKLKNSQSSISKMIANPSYKLKTNESVQQTNEKRLERTLKDIDSTKETIATLVKMIE</sequence>
<comment type="subcellular location">
    <subcellularLocation>
        <location evidence="2">Cytoplasm</location>
    </subcellularLocation>
    <subcellularLocation>
        <location evidence="1">Mitochondrion</location>
    </subcellularLocation>
</comment>
<dbReference type="GO" id="GO:0005829">
    <property type="term" value="C:cytosol"/>
    <property type="evidence" value="ECO:0007669"/>
    <property type="project" value="TreeGrafter"/>
</dbReference>
<dbReference type="InterPro" id="IPR009008">
    <property type="entry name" value="Val/Leu/Ile-tRNA-synth_edit"/>
</dbReference>
<dbReference type="NCBIfam" id="TIGR00422">
    <property type="entry name" value="valS"/>
    <property type="match status" value="1"/>
</dbReference>
<dbReference type="PANTHER" id="PTHR11946">
    <property type="entry name" value="VALYL-TRNA SYNTHETASES"/>
    <property type="match status" value="1"/>
</dbReference>
<dbReference type="GO" id="GO:0002161">
    <property type="term" value="F:aminoacyl-tRNA deacylase activity"/>
    <property type="evidence" value="ECO:0007669"/>
    <property type="project" value="InterPro"/>
</dbReference>
<dbReference type="CDD" id="cd00817">
    <property type="entry name" value="ValRS_core"/>
    <property type="match status" value="1"/>
</dbReference>
<reference evidence="17 18" key="1">
    <citation type="journal article" date="2011" name="Proc. Natl. Acad. Sci. U.S.A.">
        <title>Evolutionary erosion of yeast sex chromosomes by mating-type switching accidents.</title>
        <authorList>
            <person name="Gordon J.L."/>
            <person name="Armisen D."/>
            <person name="Proux-Wera E."/>
            <person name="Oheigeartaigh S.S."/>
            <person name="Byrne K.P."/>
            <person name="Wolfe K.H."/>
        </authorList>
    </citation>
    <scope>NUCLEOTIDE SEQUENCE [LARGE SCALE GENOMIC DNA]</scope>
    <source>
        <strain evidence="18">ATCC 34711 / CBS 6284 / DSM 70876 / NBRC 10599 / NRRL Y-10934 / UCD 77-7</strain>
    </source>
</reference>
<dbReference type="PROSITE" id="PS00178">
    <property type="entry name" value="AA_TRNA_LIGASE_I"/>
    <property type="match status" value="1"/>
</dbReference>
<dbReference type="KEGG" id="tbl:TBLA_0C02290"/>
<keyword evidence="7 14" id="KW-0547">Nucleotide-binding</keyword>
<evidence type="ECO:0000256" key="10">
    <source>
        <dbReference type="ARBA" id="ARBA00023146"/>
    </source>
</evidence>
<evidence type="ECO:0000259" key="16">
    <source>
        <dbReference type="Pfam" id="PF08264"/>
    </source>
</evidence>
<keyword evidence="9 14" id="KW-0648">Protein biosynthesis</keyword>
<dbReference type="SUPFAM" id="SSF52374">
    <property type="entry name" value="Nucleotidylyl transferase"/>
    <property type="match status" value="1"/>
</dbReference>
<proteinExistence type="inferred from homology"/>
<organism evidence="17 18">
    <name type="scientific">Henningerozyma blattae (strain ATCC 34711 / CBS 6284 / DSM 70876 / NBRC 10599 / NRRL Y-10934 / UCD 77-7)</name>
    <name type="common">Yeast</name>
    <name type="synonym">Tetrapisispora blattae</name>
    <dbReference type="NCBI Taxonomy" id="1071380"/>
    <lineage>
        <taxon>Eukaryota</taxon>
        <taxon>Fungi</taxon>
        <taxon>Dikarya</taxon>
        <taxon>Ascomycota</taxon>
        <taxon>Saccharomycotina</taxon>
        <taxon>Saccharomycetes</taxon>
        <taxon>Saccharomycetales</taxon>
        <taxon>Saccharomycetaceae</taxon>
        <taxon>Henningerozyma</taxon>
    </lineage>
</organism>
<dbReference type="InterPro" id="IPR009080">
    <property type="entry name" value="tRNAsynth_Ia_anticodon-bd"/>
</dbReference>
<evidence type="ECO:0000256" key="11">
    <source>
        <dbReference type="ARBA" id="ARBA00029936"/>
    </source>
</evidence>
<dbReference type="GO" id="GO:0005524">
    <property type="term" value="F:ATP binding"/>
    <property type="evidence" value="ECO:0007669"/>
    <property type="project" value="UniProtKB-KW"/>
</dbReference>
<dbReference type="FunFam" id="3.40.50.620:FF:000078">
    <property type="entry name" value="Valine--tRNA ligase, mitochondrial"/>
    <property type="match status" value="1"/>
</dbReference>
<dbReference type="InterPro" id="IPR002300">
    <property type="entry name" value="aa-tRNA-synth_Ia"/>
</dbReference>
<dbReference type="Gene3D" id="1.10.287.380">
    <property type="entry name" value="Valyl-tRNA synthetase, C-terminal domain"/>
    <property type="match status" value="1"/>
</dbReference>
<dbReference type="GO" id="GO:0006438">
    <property type="term" value="P:valyl-tRNA aminoacylation"/>
    <property type="evidence" value="ECO:0007669"/>
    <property type="project" value="InterPro"/>
</dbReference>
<evidence type="ECO:0000256" key="5">
    <source>
        <dbReference type="ARBA" id="ARBA00022490"/>
    </source>
</evidence>
<evidence type="ECO:0000256" key="8">
    <source>
        <dbReference type="ARBA" id="ARBA00022840"/>
    </source>
</evidence>
<dbReference type="HAMAP" id="MF_02004">
    <property type="entry name" value="Val_tRNA_synth_type1"/>
    <property type="match status" value="1"/>
</dbReference>
<evidence type="ECO:0000259" key="15">
    <source>
        <dbReference type="Pfam" id="PF00133"/>
    </source>
</evidence>
<dbReference type="OrthoDB" id="629407at2759"/>
<dbReference type="PANTHER" id="PTHR11946:SF109">
    <property type="entry name" value="VALINE--TRNA LIGASE"/>
    <property type="match status" value="1"/>
</dbReference>
<dbReference type="InParanoid" id="I2H0Y8"/>
<gene>
    <name evidence="17" type="primary">TBLA0C02290</name>
    <name evidence="17" type="ORF">TBLA_0C02290</name>
</gene>
<evidence type="ECO:0000313" key="18">
    <source>
        <dbReference type="Proteomes" id="UP000002866"/>
    </source>
</evidence>
<evidence type="ECO:0000256" key="6">
    <source>
        <dbReference type="ARBA" id="ARBA00022598"/>
    </source>
</evidence>
<keyword evidence="10 14" id="KW-0030">Aminoacyl-tRNA synthetase</keyword>
<dbReference type="SUPFAM" id="SSF50677">
    <property type="entry name" value="ValRS/IleRS/LeuRS editing domain"/>
    <property type="match status" value="1"/>
</dbReference>
<comment type="similarity">
    <text evidence="3 14">Belongs to the class-I aminoacyl-tRNA synthetase family.</text>
</comment>